<organism evidence="4 5">
    <name type="scientific">Pseudomonas antarctica</name>
    <dbReference type="NCBI Taxonomy" id="219572"/>
    <lineage>
        <taxon>Bacteria</taxon>
        <taxon>Pseudomonadati</taxon>
        <taxon>Pseudomonadota</taxon>
        <taxon>Gammaproteobacteria</taxon>
        <taxon>Pseudomonadales</taxon>
        <taxon>Pseudomonadaceae</taxon>
        <taxon>Pseudomonas</taxon>
    </lineage>
</organism>
<dbReference type="GO" id="GO:0003677">
    <property type="term" value="F:DNA binding"/>
    <property type="evidence" value="ECO:0007669"/>
    <property type="project" value="InterPro"/>
</dbReference>
<reference evidence="4 5" key="2">
    <citation type="submission" date="2016-10" db="EMBL/GenBank/DDBJ databases">
        <authorList>
            <person name="de Groot N.N."/>
        </authorList>
    </citation>
    <scope>NUCLEOTIDE SEQUENCE [LARGE SCALE GENOMIC DNA]</scope>
    <source>
        <strain evidence="4 5">BS2772</strain>
    </source>
</reference>
<dbReference type="EMBL" id="JXDI01000004">
    <property type="protein sequence ID" value="KAF2405910.1"/>
    <property type="molecule type" value="Genomic_DNA"/>
</dbReference>
<evidence type="ECO:0000313" key="3">
    <source>
        <dbReference type="EMBL" id="KAF2405910.1"/>
    </source>
</evidence>
<evidence type="ECO:0000313" key="4">
    <source>
        <dbReference type="EMBL" id="SDN55902.1"/>
    </source>
</evidence>
<dbReference type="Gene3D" id="1.10.443.10">
    <property type="entry name" value="Intergrase catalytic core"/>
    <property type="match status" value="1"/>
</dbReference>
<dbReference type="GO" id="GO:0015074">
    <property type="term" value="P:DNA integration"/>
    <property type="evidence" value="ECO:0007669"/>
    <property type="project" value="InterPro"/>
</dbReference>
<dbReference type="AlphaFoldDB" id="A0A1H0CDG1"/>
<dbReference type="PROSITE" id="PS51898">
    <property type="entry name" value="TYR_RECOMBINASE"/>
    <property type="match status" value="1"/>
</dbReference>
<dbReference type="InterPro" id="IPR013762">
    <property type="entry name" value="Integrase-like_cat_sf"/>
</dbReference>
<accession>A0A1H0CDG1</accession>
<dbReference type="Proteomes" id="UP000182470">
    <property type="component" value="Chromosome I"/>
</dbReference>
<evidence type="ECO:0000313" key="5">
    <source>
        <dbReference type="Proteomes" id="UP000182470"/>
    </source>
</evidence>
<dbReference type="InterPro" id="IPR011010">
    <property type="entry name" value="DNA_brk_join_enz"/>
</dbReference>
<evidence type="ECO:0000313" key="6">
    <source>
        <dbReference type="Proteomes" id="UP000748067"/>
    </source>
</evidence>
<keyword evidence="1" id="KW-0233">DNA recombination</keyword>
<evidence type="ECO:0000259" key="2">
    <source>
        <dbReference type="PROSITE" id="PS51898"/>
    </source>
</evidence>
<protein>
    <submittedName>
        <fullName evidence="4">Phage integrase family protein</fullName>
    </submittedName>
</protein>
<name>A0A1H0CDG1_9PSED</name>
<reference evidence="3 6" key="1">
    <citation type="submission" date="2015-01" db="EMBL/GenBank/DDBJ databases">
        <title>Genome Sequence of Pseudomonas antarctica CMS 35.</title>
        <authorList>
            <person name="Voget S."/>
            <person name="Chow J."/>
            <person name="Daniel R."/>
            <person name="Streit W."/>
        </authorList>
    </citation>
    <scope>NUCLEOTIDE SEQUENCE [LARGE SCALE GENOMIC DNA]</scope>
    <source>
        <strain evidence="3 6">CMS 35</strain>
    </source>
</reference>
<evidence type="ECO:0000256" key="1">
    <source>
        <dbReference type="ARBA" id="ARBA00023172"/>
    </source>
</evidence>
<dbReference type="InterPro" id="IPR002104">
    <property type="entry name" value="Integrase_catalytic"/>
</dbReference>
<proteinExistence type="predicted"/>
<feature type="domain" description="Tyr recombinase" evidence="2">
    <location>
        <begin position="373"/>
        <end position="595"/>
    </location>
</feature>
<dbReference type="OrthoDB" id="867651at2"/>
<dbReference type="Proteomes" id="UP000748067">
    <property type="component" value="Unassembled WGS sequence"/>
</dbReference>
<dbReference type="RefSeq" id="WP_083359304.1">
    <property type="nucleotide sequence ID" value="NZ_JXDI01000004.1"/>
</dbReference>
<dbReference type="GO" id="GO:0006310">
    <property type="term" value="P:DNA recombination"/>
    <property type="evidence" value="ECO:0007669"/>
    <property type="project" value="UniProtKB-KW"/>
</dbReference>
<dbReference type="Pfam" id="PF00589">
    <property type="entry name" value="Phage_integrase"/>
    <property type="match status" value="1"/>
</dbReference>
<dbReference type="EMBL" id="LT629704">
    <property type="protein sequence ID" value="SDN55902.1"/>
    <property type="molecule type" value="Genomic_DNA"/>
</dbReference>
<gene>
    <name evidence="3" type="ORF">PSAN_51310</name>
    <name evidence="4" type="ORF">SAMN04490179_4800</name>
</gene>
<dbReference type="SUPFAM" id="SSF56349">
    <property type="entry name" value="DNA breaking-rejoining enzymes"/>
    <property type="match status" value="1"/>
</dbReference>
<keyword evidence="6" id="KW-1185">Reference proteome</keyword>
<sequence length="720" mass="80498">MSAPSTEVYEPFDISLYEQNEVLSNSEQAILSNRLYRSDWPYLQSKIPGLVNPLIDLVESSGVSQALAVASISAILWQVSKTGIPYWRWSETQWLTLLNTRAGSRPYLATVAYHLGGFNKPQRIAKFRQPAIYASFIFGRQIFEAEQARLGQTLKALGYAARNLEQTLSSVLGALMLENGDPRLETFTEELLMRGQAHRSDGIARSVGMVSHGLAALGILTKPLRMRGYVSWREKSIEGIDPVWVQWCRRWRDTSTLRPSTRESNYSFILRTGIWLAREQPWVSSPTDWSMSTCAAFIAAVDRMTVGEWALESSQHTKLKGLGLPIAPNSKRHFLHAIRRFFIDCELWGWGRLKFSPRHHLATPLTVAFNSAINPRVIDDSSWLKLIWASLNLERKDLLSEIHYPLAMVQAVAVVWTHTGLRSNEIMRLALGCARAQSSDVVHEDGTTVPAGSLCYLDIPASKTFKAFVKPVAAVVKERIDTWLRERPANQAPLLDERTGEKVSYLFQYRGKRMGKGVINTTIIPTLCAKAGVPMDDSRGRITSHRGRASVVTALASVPQGMSLIELMQWSGHSSPSSTLHYIRIRPTKLAASFVKADQMSHMISVLIDHDVIARHSEEPYTFYDLGDSYCSNPFWSSCPHRMACAGCDFNLPKASARAQALESKASIGHYLEAVPLTADERAIVEGDLEKLDSLIQKLDNVPTLDGRTPSEIESRKTTE</sequence>